<dbReference type="Proteomes" id="UP000521943">
    <property type="component" value="Unassembled WGS sequence"/>
</dbReference>
<gene>
    <name evidence="1" type="ORF">DFP72DRAFT_1076938</name>
</gene>
<reference evidence="1 2" key="1">
    <citation type="submission" date="2020-07" db="EMBL/GenBank/DDBJ databases">
        <title>Comparative genomics of pyrophilous fungi reveals a link between fire events and developmental genes.</title>
        <authorList>
            <consortium name="DOE Joint Genome Institute"/>
            <person name="Steindorff A.S."/>
            <person name="Carver A."/>
            <person name="Calhoun S."/>
            <person name="Stillman K."/>
            <person name="Liu H."/>
            <person name="Lipzen A."/>
            <person name="Pangilinan J."/>
            <person name="Labutti K."/>
            <person name="Bruns T.D."/>
            <person name="Grigoriev I.V."/>
        </authorList>
    </citation>
    <scope>NUCLEOTIDE SEQUENCE [LARGE SCALE GENOMIC DNA]</scope>
    <source>
        <strain evidence="1 2">CBS 144469</strain>
    </source>
</reference>
<accession>A0A8H6LWY8</accession>
<keyword evidence="2" id="KW-1185">Reference proteome</keyword>
<dbReference type="EMBL" id="JACGCI010000099">
    <property type="protein sequence ID" value="KAF6745790.1"/>
    <property type="molecule type" value="Genomic_DNA"/>
</dbReference>
<evidence type="ECO:0000313" key="2">
    <source>
        <dbReference type="Proteomes" id="UP000521943"/>
    </source>
</evidence>
<comment type="caution">
    <text evidence="1">The sequence shown here is derived from an EMBL/GenBank/DDBJ whole genome shotgun (WGS) entry which is preliminary data.</text>
</comment>
<sequence length="238" mass="26773">MSASVSKCRSADVDTLLYRYSHSDPRPTPQDTRRLELEDVEDVPPSPIQPGRTIHDRRTSIHSDFILELEKAGAGSPLSSFWAEQHRDPVCRKNFYRLKTILALRQARAGAGRPLVHSKPSEVNPDFRKNFCRVKAGQVHRPPFSGSRYVVSAQFQLVQPTPIHFNCASSLDIGHVKTASRPRRPVLQVLLATSHQINIIKSRYTLARPTEPVSILWRQIASALWALATWQAGSLVEL</sequence>
<proteinExistence type="predicted"/>
<evidence type="ECO:0000313" key="1">
    <source>
        <dbReference type="EMBL" id="KAF6745790.1"/>
    </source>
</evidence>
<organism evidence="1 2">
    <name type="scientific">Ephemerocybe angulata</name>
    <dbReference type="NCBI Taxonomy" id="980116"/>
    <lineage>
        <taxon>Eukaryota</taxon>
        <taxon>Fungi</taxon>
        <taxon>Dikarya</taxon>
        <taxon>Basidiomycota</taxon>
        <taxon>Agaricomycotina</taxon>
        <taxon>Agaricomycetes</taxon>
        <taxon>Agaricomycetidae</taxon>
        <taxon>Agaricales</taxon>
        <taxon>Agaricineae</taxon>
        <taxon>Psathyrellaceae</taxon>
        <taxon>Ephemerocybe</taxon>
    </lineage>
</organism>
<name>A0A8H6LWY8_9AGAR</name>
<dbReference type="AlphaFoldDB" id="A0A8H6LWY8"/>
<protein>
    <submittedName>
        <fullName evidence="1">Uncharacterized protein</fullName>
    </submittedName>
</protein>